<protein>
    <submittedName>
        <fullName evidence="5">Lysophospholipid acyltransferase family protein</fullName>
    </submittedName>
</protein>
<evidence type="ECO:0000256" key="1">
    <source>
        <dbReference type="ARBA" id="ARBA00005189"/>
    </source>
</evidence>
<dbReference type="Pfam" id="PF01553">
    <property type="entry name" value="Acyltransferase"/>
    <property type="match status" value="1"/>
</dbReference>
<name>A0ABT8D6F8_9RHOB</name>
<comment type="pathway">
    <text evidence="1">Lipid metabolism.</text>
</comment>
<dbReference type="SUPFAM" id="SSF69593">
    <property type="entry name" value="Glycerol-3-phosphate (1)-acyltransferase"/>
    <property type="match status" value="1"/>
</dbReference>
<dbReference type="SMART" id="SM00563">
    <property type="entry name" value="PlsC"/>
    <property type="match status" value="1"/>
</dbReference>
<dbReference type="CDD" id="cd07989">
    <property type="entry name" value="LPLAT_AGPAT-like"/>
    <property type="match status" value="1"/>
</dbReference>
<evidence type="ECO:0000259" key="4">
    <source>
        <dbReference type="SMART" id="SM00563"/>
    </source>
</evidence>
<keyword evidence="3 5" id="KW-0012">Acyltransferase</keyword>
<keyword evidence="6" id="KW-1185">Reference proteome</keyword>
<dbReference type="Proteomes" id="UP001243846">
    <property type="component" value="Unassembled WGS sequence"/>
</dbReference>
<dbReference type="GO" id="GO:0016746">
    <property type="term" value="F:acyltransferase activity"/>
    <property type="evidence" value="ECO:0007669"/>
    <property type="project" value="UniProtKB-KW"/>
</dbReference>
<comment type="caution">
    <text evidence="5">The sequence shown here is derived from an EMBL/GenBank/DDBJ whole genome shotgun (WGS) entry which is preliminary data.</text>
</comment>
<evidence type="ECO:0000313" key="6">
    <source>
        <dbReference type="Proteomes" id="UP001243846"/>
    </source>
</evidence>
<keyword evidence="2" id="KW-0808">Transferase</keyword>
<dbReference type="PANTHER" id="PTHR10434:SF40">
    <property type="entry name" value="1-ACYL-SN-GLYCEROL-3-PHOSPHATE ACYLTRANSFERASE"/>
    <property type="match status" value="1"/>
</dbReference>
<dbReference type="InterPro" id="IPR002123">
    <property type="entry name" value="Plipid/glycerol_acylTrfase"/>
</dbReference>
<proteinExistence type="predicted"/>
<accession>A0ABT8D6F8</accession>
<evidence type="ECO:0000256" key="3">
    <source>
        <dbReference type="ARBA" id="ARBA00023315"/>
    </source>
</evidence>
<gene>
    <name evidence="5" type="ORF">QWZ10_12100</name>
</gene>
<dbReference type="EMBL" id="JAUFRC010000001">
    <property type="protein sequence ID" value="MDN3712322.1"/>
    <property type="molecule type" value="Genomic_DNA"/>
</dbReference>
<sequence length="220" mass="23816">MGILWFPVVMLTQMGAHRLGVAWSGQLLLAARVILGIRVEVRGTPPKGECIVAAKHQSFLDILAIANSVPQCAFIMKRVLLYVPIMGYFARKAGCIPIDRSRGSDAMKQIGAEIRIAQARPEGLGQLVIYPEGTRTQPGEKRKYKHGVAVVRGDTGLNVVPVAVNCGVFWPKKGFPFRSGVSIIEFLPEIGPESDHATFMSELYTTIETASDALLAEAGA</sequence>
<evidence type="ECO:0000313" key="5">
    <source>
        <dbReference type="EMBL" id="MDN3712322.1"/>
    </source>
</evidence>
<evidence type="ECO:0000256" key="2">
    <source>
        <dbReference type="ARBA" id="ARBA00022679"/>
    </source>
</evidence>
<dbReference type="PANTHER" id="PTHR10434">
    <property type="entry name" value="1-ACYL-SN-GLYCEROL-3-PHOSPHATE ACYLTRANSFERASE"/>
    <property type="match status" value="1"/>
</dbReference>
<reference evidence="6" key="1">
    <citation type="journal article" date="2019" name="Int. J. Syst. Evol. Microbiol.">
        <title>The Global Catalogue of Microorganisms (GCM) 10K type strain sequencing project: providing services to taxonomists for standard genome sequencing and annotation.</title>
        <authorList>
            <consortium name="The Broad Institute Genomics Platform"/>
            <consortium name="The Broad Institute Genome Sequencing Center for Infectious Disease"/>
            <person name="Wu L."/>
            <person name="Ma J."/>
        </authorList>
    </citation>
    <scope>NUCLEOTIDE SEQUENCE [LARGE SCALE GENOMIC DNA]</scope>
    <source>
        <strain evidence="6">CECT 8482</strain>
    </source>
</reference>
<organism evidence="5 6">
    <name type="scientific">Paracoccus cavernae</name>
    <dbReference type="NCBI Taxonomy" id="1571207"/>
    <lineage>
        <taxon>Bacteria</taxon>
        <taxon>Pseudomonadati</taxon>
        <taxon>Pseudomonadota</taxon>
        <taxon>Alphaproteobacteria</taxon>
        <taxon>Rhodobacterales</taxon>
        <taxon>Paracoccaceae</taxon>
        <taxon>Paracoccus</taxon>
    </lineage>
</organism>
<feature type="domain" description="Phospholipid/glycerol acyltransferase" evidence="4">
    <location>
        <begin position="50"/>
        <end position="167"/>
    </location>
</feature>